<dbReference type="EMBL" id="JAEVFJ010000029">
    <property type="protein sequence ID" value="KAH8093256.1"/>
    <property type="molecule type" value="Genomic_DNA"/>
</dbReference>
<accession>A0A8K0XMJ2</accession>
<dbReference type="OrthoDB" id="2745718at2759"/>
<feature type="domain" description="F-box" evidence="1">
    <location>
        <begin position="1"/>
        <end position="49"/>
    </location>
</feature>
<name>A0A8K0XMJ2_9AGAR</name>
<evidence type="ECO:0000259" key="1">
    <source>
        <dbReference type="PROSITE" id="PS50181"/>
    </source>
</evidence>
<dbReference type="Gene3D" id="1.20.1280.50">
    <property type="match status" value="1"/>
</dbReference>
<dbReference type="Proteomes" id="UP000813824">
    <property type="component" value="Unassembled WGS sequence"/>
</dbReference>
<dbReference type="AlphaFoldDB" id="A0A8K0XMJ2"/>
<protein>
    <recommendedName>
        <fullName evidence="1">F-box domain-containing protein</fullName>
    </recommendedName>
</protein>
<gene>
    <name evidence="2" type="ORF">BXZ70DRAFT_949644</name>
</gene>
<dbReference type="InterPro" id="IPR036047">
    <property type="entry name" value="F-box-like_dom_sf"/>
</dbReference>
<evidence type="ECO:0000313" key="2">
    <source>
        <dbReference type="EMBL" id="KAH8093256.1"/>
    </source>
</evidence>
<reference evidence="2" key="1">
    <citation type="journal article" date="2021" name="New Phytol.">
        <title>Evolutionary innovations through gain and loss of genes in the ectomycorrhizal Boletales.</title>
        <authorList>
            <person name="Wu G."/>
            <person name="Miyauchi S."/>
            <person name="Morin E."/>
            <person name="Kuo A."/>
            <person name="Drula E."/>
            <person name="Varga T."/>
            <person name="Kohler A."/>
            <person name="Feng B."/>
            <person name="Cao Y."/>
            <person name="Lipzen A."/>
            <person name="Daum C."/>
            <person name="Hundley H."/>
            <person name="Pangilinan J."/>
            <person name="Johnson J."/>
            <person name="Barry K."/>
            <person name="LaButti K."/>
            <person name="Ng V."/>
            <person name="Ahrendt S."/>
            <person name="Min B."/>
            <person name="Choi I.G."/>
            <person name="Park H."/>
            <person name="Plett J.M."/>
            <person name="Magnuson J."/>
            <person name="Spatafora J.W."/>
            <person name="Nagy L.G."/>
            <person name="Henrissat B."/>
            <person name="Grigoriev I.V."/>
            <person name="Yang Z.L."/>
            <person name="Xu J."/>
            <person name="Martin F.M."/>
        </authorList>
    </citation>
    <scope>NUCLEOTIDE SEQUENCE</scope>
    <source>
        <strain evidence="2">KKN 215</strain>
    </source>
</reference>
<dbReference type="Pfam" id="PF12937">
    <property type="entry name" value="F-box-like"/>
    <property type="match status" value="1"/>
</dbReference>
<comment type="caution">
    <text evidence="2">The sequence shown here is derived from an EMBL/GenBank/DDBJ whole genome shotgun (WGS) entry which is preliminary data.</text>
</comment>
<evidence type="ECO:0000313" key="3">
    <source>
        <dbReference type="Proteomes" id="UP000813824"/>
    </source>
</evidence>
<dbReference type="SUPFAM" id="SSF81383">
    <property type="entry name" value="F-box domain"/>
    <property type="match status" value="1"/>
</dbReference>
<sequence>MSSLQDLPHELIERIFLEADAETIARCRQVCRHLNLVATQSIAVQYKAELGMVGFEDGPSEGLTPAERLERLQRRKAAWREMKPSNTRVITAHKAWWKTVYGDHMLWVSSPKLAEKKLHVLRIPSVIRGIAEKEWSFDIDTNLDKLDAITMDPAQNLVILPQNDGLSVRCMSTGVPHPSAVAPELPLDLGLGELNSRDIENMAVSENYVGATVVLDTTQRIKQAVVIFDWKSGNKLLQLEETSLNIGFAFLTNQYLLLAHLSAKGSVVLSVIDIHAAVATGYNGRSVSCSDIPSVCRLELPRSRSPPKELRIETSPAHRKRYDIPFHPSSNDQIFAVVIGDYATTLLLPRSTIMDHLRKVVSGERRPTSPWAEWSSSKVALFDHSTVWSVNGMTTVMEPPAITDPEGDRRRDEGSDGEVEFYLYDFASLEAQRLAKEKAQNTGVKKSHFWTKNKQLEKNSTVQYRETFMSSRSGYDRRDHKRDIYTKFPAKRISVPKELWARSYPDEVHVGDDCMVFVYEDRDEFHVCHYEIMSF</sequence>
<organism evidence="2 3">
    <name type="scientific">Cristinia sonorae</name>
    <dbReference type="NCBI Taxonomy" id="1940300"/>
    <lineage>
        <taxon>Eukaryota</taxon>
        <taxon>Fungi</taxon>
        <taxon>Dikarya</taxon>
        <taxon>Basidiomycota</taxon>
        <taxon>Agaricomycotina</taxon>
        <taxon>Agaricomycetes</taxon>
        <taxon>Agaricomycetidae</taxon>
        <taxon>Agaricales</taxon>
        <taxon>Pleurotineae</taxon>
        <taxon>Stephanosporaceae</taxon>
        <taxon>Cristinia</taxon>
    </lineage>
</organism>
<keyword evidence="3" id="KW-1185">Reference proteome</keyword>
<dbReference type="PROSITE" id="PS50181">
    <property type="entry name" value="FBOX"/>
    <property type="match status" value="1"/>
</dbReference>
<proteinExistence type="predicted"/>
<dbReference type="InterPro" id="IPR001810">
    <property type="entry name" value="F-box_dom"/>
</dbReference>